<accession>A0A0M3ICU7</accession>
<dbReference type="AlphaFoldDB" id="A0A0M3ICU7"/>
<proteinExistence type="predicted"/>
<evidence type="ECO:0000313" key="2">
    <source>
        <dbReference type="WBParaSite" id="ALUE_0001574901-mRNA-1"/>
    </source>
</evidence>
<dbReference type="Proteomes" id="UP000036681">
    <property type="component" value="Unplaced"/>
</dbReference>
<keyword evidence="1" id="KW-1185">Reference proteome</keyword>
<protein>
    <submittedName>
        <fullName evidence="2">DUF4283 domain-containing protein</fullName>
    </submittedName>
</protein>
<sequence>MLQWFLKGGSFTRYWELPADIESLRMALSLVELHNPFKEGGMLCIDSSAIIWPVLDVIEEQQWSIHDLQVNGHLTLFKVAVIKSFARRVGAKCLIKPVVVAGDVIVLKLECCEYVVLNPSSDVSDAVSEKKKH</sequence>
<name>A0A0M3ICU7_ASCLU</name>
<dbReference type="WBParaSite" id="ALUE_0001574901-mRNA-1">
    <property type="protein sequence ID" value="ALUE_0001574901-mRNA-1"/>
    <property type="gene ID" value="ALUE_0001574901"/>
</dbReference>
<organism evidence="1 2">
    <name type="scientific">Ascaris lumbricoides</name>
    <name type="common">Giant roundworm</name>
    <dbReference type="NCBI Taxonomy" id="6252"/>
    <lineage>
        <taxon>Eukaryota</taxon>
        <taxon>Metazoa</taxon>
        <taxon>Ecdysozoa</taxon>
        <taxon>Nematoda</taxon>
        <taxon>Chromadorea</taxon>
        <taxon>Rhabditida</taxon>
        <taxon>Spirurina</taxon>
        <taxon>Ascaridomorpha</taxon>
        <taxon>Ascaridoidea</taxon>
        <taxon>Ascarididae</taxon>
        <taxon>Ascaris</taxon>
    </lineage>
</organism>
<evidence type="ECO:0000313" key="1">
    <source>
        <dbReference type="Proteomes" id="UP000036681"/>
    </source>
</evidence>
<reference evidence="2" key="1">
    <citation type="submission" date="2017-02" db="UniProtKB">
        <authorList>
            <consortium name="WormBaseParasite"/>
        </authorList>
    </citation>
    <scope>IDENTIFICATION</scope>
</reference>